<organism evidence="1">
    <name type="scientific">Anguilla anguilla</name>
    <name type="common">European freshwater eel</name>
    <name type="synonym">Muraena anguilla</name>
    <dbReference type="NCBI Taxonomy" id="7936"/>
    <lineage>
        <taxon>Eukaryota</taxon>
        <taxon>Metazoa</taxon>
        <taxon>Chordata</taxon>
        <taxon>Craniata</taxon>
        <taxon>Vertebrata</taxon>
        <taxon>Euteleostomi</taxon>
        <taxon>Actinopterygii</taxon>
        <taxon>Neopterygii</taxon>
        <taxon>Teleostei</taxon>
        <taxon>Anguilliformes</taxon>
        <taxon>Anguillidae</taxon>
        <taxon>Anguilla</taxon>
    </lineage>
</organism>
<dbReference type="AlphaFoldDB" id="A0A0E9XB58"/>
<reference evidence="1" key="2">
    <citation type="journal article" date="2015" name="Fish Shellfish Immunol.">
        <title>Early steps in the European eel (Anguilla anguilla)-Vibrio vulnificus interaction in the gills: Role of the RtxA13 toxin.</title>
        <authorList>
            <person name="Callol A."/>
            <person name="Pajuelo D."/>
            <person name="Ebbesson L."/>
            <person name="Teles M."/>
            <person name="MacKenzie S."/>
            <person name="Amaro C."/>
        </authorList>
    </citation>
    <scope>NUCLEOTIDE SEQUENCE</scope>
</reference>
<dbReference type="EMBL" id="GBXM01008595">
    <property type="protein sequence ID" value="JAH99982.1"/>
    <property type="molecule type" value="Transcribed_RNA"/>
</dbReference>
<accession>A0A0E9XB58</accession>
<sequence>MTGFDSSQYLDRDITSLIDSSHFRVLLLF</sequence>
<name>A0A0E9XB58_ANGAN</name>
<protein>
    <submittedName>
        <fullName evidence="1">Uncharacterized protein</fullName>
    </submittedName>
</protein>
<reference evidence="1" key="1">
    <citation type="submission" date="2014-11" db="EMBL/GenBank/DDBJ databases">
        <authorList>
            <person name="Amaro Gonzalez C."/>
        </authorList>
    </citation>
    <scope>NUCLEOTIDE SEQUENCE</scope>
</reference>
<proteinExistence type="predicted"/>
<evidence type="ECO:0000313" key="1">
    <source>
        <dbReference type="EMBL" id="JAH99982.1"/>
    </source>
</evidence>